<dbReference type="Proteomes" id="UP001310022">
    <property type="component" value="Unassembled WGS sequence"/>
</dbReference>
<evidence type="ECO:0000313" key="2">
    <source>
        <dbReference type="Proteomes" id="UP001310022"/>
    </source>
</evidence>
<dbReference type="EMBL" id="BQKE01000001">
    <property type="protein sequence ID" value="GJM59884.1"/>
    <property type="molecule type" value="Genomic_DNA"/>
</dbReference>
<gene>
    <name evidence="1" type="ORF">PEDI_04360</name>
</gene>
<sequence>MYTIKYQSPKGVAFLKLKARSNSDAVRELFRLHRVELHRVIEVSQKN</sequence>
<reference evidence="1 2" key="1">
    <citation type="submission" date="2021-12" db="EMBL/GenBank/DDBJ databases">
        <title>Genome sequencing of bacteria with rrn-lacking chromosome and rrn-plasmid.</title>
        <authorList>
            <person name="Anda M."/>
            <person name="Iwasaki W."/>
        </authorList>
    </citation>
    <scope>NUCLEOTIDE SEQUENCE [LARGE SCALE GENOMIC DNA]</scope>
    <source>
        <strain evidence="1 2">NBRC 15940</strain>
    </source>
</reference>
<organism evidence="1 2">
    <name type="scientific">Persicobacter diffluens</name>
    <dbReference type="NCBI Taxonomy" id="981"/>
    <lineage>
        <taxon>Bacteria</taxon>
        <taxon>Pseudomonadati</taxon>
        <taxon>Bacteroidota</taxon>
        <taxon>Cytophagia</taxon>
        <taxon>Cytophagales</taxon>
        <taxon>Persicobacteraceae</taxon>
        <taxon>Persicobacter</taxon>
    </lineage>
</organism>
<proteinExistence type="predicted"/>
<protein>
    <submittedName>
        <fullName evidence="1">Uncharacterized protein</fullName>
    </submittedName>
</protein>
<keyword evidence="2" id="KW-1185">Reference proteome</keyword>
<comment type="caution">
    <text evidence="1">The sequence shown here is derived from an EMBL/GenBank/DDBJ whole genome shotgun (WGS) entry which is preliminary data.</text>
</comment>
<accession>A0AAN4VV57</accession>
<dbReference type="AlphaFoldDB" id="A0AAN4VV57"/>
<evidence type="ECO:0000313" key="1">
    <source>
        <dbReference type="EMBL" id="GJM59884.1"/>
    </source>
</evidence>
<name>A0AAN4VV57_9BACT</name>